<organism evidence="1 2">
    <name type="scientific">Symbiodinium necroappetens</name>
    <dbReference type="NCBI Taxonomy" id="1628268"/>
    <lineage>
        <taxon>Eukaryota</taxon>
        <taxon>Sar</taxon>
        <taxon>Alveolata</taxon>
        <taxon>Dinophyceae</taxon>
        <taxon>Suessiales</taxon>
        <taxon>Symbiodiniaceae</taxon>
        <taxon>Symbiodinium</taxon>
    </lineage>
</organism>
<reference evidence="1" key="1">
    <citation type="submission" date="2021-02" db="EMBL/GenBank/DDBJ databases">
        <authorList>
            <person name="Dougan E. K."/>
            <person name="Rhodes N."/>
            <person name="Thang M."/>
            <person name="Chan C."/>
        </authorList>
    </citation>
    <scope>NUCLEOTIDE SEQUENCE</scope>
</reference>
<proteinExistence type="predicted"/>
<dbReference type="InterPro" id="IPR039891">
    <property type="entry name" value="VWA8"/>
</dbReference>
<dbReference type="OrthoDB" id="5186at2759"/>
<dbReference type="GO" id="GO:0005737">
    <property type="term" value="C:cytoplasm"/>
    <property type="evidence" value="ECO:0007669"/>
    <property type="project" value="TreeGrafter"/>
</dbReference>
<evidence type="ECO:0000313" key="2">
    <source>
        <dbReference type="Proteomes" id="UP000601435"/>
    </source>
</evidence>
<evidence type="ECO:0000313" key="1">
    <source>
        <dbReference type="EMBL" id="CAE7752288.1"/>
    </source>
</evidence>
<dbReference type="PANTHER" id="PTHR21610">
    <property type="entry name" value="VON WILLEBRAND FACTOR A DOMAIN-CONTAINING PROTEIN 8"/>
    <property type="match status" value="1"/>
</dbReference>
<keyword evidence="2" id="KW-1185">Reference proteome</keyword>
<name>A0A812Y1H4_9DINO</name>
<accession>A0A812Y1H4</accession>
<dbReference type="PANTHER" id="PTHR21610:SF9">
    <property type="entry name" value="VON WILLEBRAND FACTOR A DOMAIN-CONTAINING PROTEIN 8"/>
    <property type="match status" value="1"/>
</dbReference>
<dbReference type="EMBL" id="CAJNJA010038974">
    <property type="protein sequence ID" value="CAE7752288.1"/>
    <property type="molecule type" value="Genomic_DNA"/>
</dbReference>
<dbReference type="Proteomes" id="UP000601435">
    <property type="component" value="Unassembled WGS sequence"/>
</dbReference>
<sequence length="257" mass="29371">MKEVSSESKSKARALARQAWQSRLEDIEKMDPNMWALYEDILCNVEPQVAQLRAIFRDAKDKKTERIWKRNCSDGELDDTRLVEGIAGERSVYKKRGEAEVRNQLGENTRRQKRRLCFVMDCSGSMYRFNSLDGITRYLATLERVLISPLYASGTRQRGERLKILQKMLAHSQFCFPGDNTIEATDAAIDYVPSLDCGSVILHDSRVNATSQYLTPLPMDWEIRQASYNVIPTPVPQTADHGSSLIYARRSSTAKWL</sequence>
<dbReference type="AlphaFoldDB" id="A0A812Y1H4"/>
<gene>
    <name evidence="1" type="primary">VWA8</name>
    <name evidence="1" type="ORF">SNEC2469_LOCUS21822</name>
</gene>
<protein>
    <submittedName>
        <fullName evidence="1">VWA8 protein</fullName>
    </submittedName>
</protein>
<comment type="caution">
    <text evidence="1">The sequence shown here is derived from an EMBL/GenBank/DDBJ whole genome shotgun (WGS) entry which is preliminary data.</text>
</comment>